<protein>
    <submittedName>
        <fullName evidence="1">Uncharacterized protein</fullName>
    </submittedName>
</protein>
<gene>
    <name evidence="1" type="ORF">TthAA11_06770</name>
</gene>
<dbReference type="EMBL" id="AP024926">
    <property type="protein sequence ID" value="BCZ86495.1"/>
    <property type="molecule type" value="Genomic_DNA"/>
</dbReference>
<name>A0AAD1KTA6_THETH</name>
<accession>A0AAD1KTA6</accession>
<reference evidence="1" key="1">
    <citation type="submission" date="2021-07" db="EMBL/GenBank/DDBJ databases">
        <title>Complete genome sequences of four Thermus thermophilus strains isolated from Arima Hot Spring in Japan.</title>
        <authorList>
            <person name="Tomariguchi N."/>
            <person name="Ueno Y."/>
            <person name="Miyazaki K."/>
        </authorList>
    </citation>
    <scope>NUCLEOTIDE SEQUENCE</scope>
    <source>
        <strain evidence="1">AA1-1</strain>
    </source>
</reference>
<evidence type="ECO:0000313" key="1">
    <source>
        <dbReference type="EMBL" id="BCZ86495.1"/>
    </source>
</evidence>
<dbReference type="Proteomes" id="UP000825379">
    <property type="component" value="Chromosome"/>
</dbReference>
<proteinExistence type="predicted"/>
<dbReference type="AlphaFoldDB" id="A0AAD1KTA6"/>
<organism evidence="1 2">
    <name type="scientific">Thermus thermophilus</name>
    <dbReference type="NCBI Taxonomy" id="274"/>
    <lineage>
        <taxon>Bacteria</taxon>
        <taxon>Thermotogati</taxon>
        <taxon>Deinococcota</taxon>
        <taxon>Deinococci</taxon>
        <taxon>Thermales</taxon>
        <taxon>Thermaceae</taxon>
        <taxon>Thermus</taxon>
    </lineage>
</organism>
<evidence type="ECO:0000313" key="2">
    <source>
        <dbReference type="Proteomes" id="UP000825379"/>
    </source>
</evidence>
<sequence>MLMLIGKILAGYPVRHPPGTTRHFPGKGRGAGFCRVLPGRCRVPHPAGVFIVQDGVFSLFFPRCRVCRVGFPVNDLGQGLEVNGHAPPPECGG</sequence>